<sequence length="663" mass="75175">MDYCIVKNRLDKSINLIRFLTGLMNSHRIEASFLFHNCVKRAYCSKNVEPFRNNDIATQVLSRLPVKSLMAFKCTSKKWNAFVSDSSFLRLHSRSSKAISGLFAHALLDHCTWDSESVYYIDVDKEPSAVQDTFLDFLPEKVVLLNSSNGILCVRSCITQSWVRRERLRFNKKDLSKTDVVIYICNPATKERFTVEPNRLHEGQSFGLAFYPSGSSSTFGPSFKLVSLQRSLSDPETQEWTASEQVCKFSSNVHWDKVCFVNGRFHWLTWNHHVITFDVEREVAQVMKLPGLTPYENDQCRVGICFGNSEGNFHHVCSYKFDVKIWMLTDYSEPNWVLKHKLPLIEFCRDYGSKVDTYSVLRDMEGCDPECTANDGFLTLAFEDDVLFTIMGECIVAYNFRTRTLVNHCSVEQFREDFCGWGRSLFPYTASLTPLSSVKGAGDEVIKAEAYLFGLYEDANLCAIHGKRVTILPKDLELTRRIRGELPKAARVREERGTILANDRELAKRIRGRPEAYLFDLYEDANLCAIHGKRVTILPKDLELARRIRGELPKAARIPPDLRSDPKAQPYRFESTLIVLNNGLEELKSWRVFVGFQHDEYLVSASNAVLADGSSVPGLVGNVTVFAGYPSGDLKTGIETAGDLTQMSARVDLLGTQFGVDEG</sequence>
<dbReference type="Proteomes" id="UP001187471">
    <property type="component" value="Unassembled WGS sequence"/>
</dbReference>
<dbReference type="InterPro" id="IPR007125">
    <property type="entry name" value="H2A/H2B/H3"/>
</dbReference>
<evidence type="ECO:0000313" key="5">
    <source>
        <dbReference type="Proteomes" id="UP001187471"/>
    </source>
</evidence>
<dbReference type="PANTHER" id="PTHR35546">
    <property type="entry name" value="F-BOX PROTEIN INTERACTION DOMAIN PROTEIN-RELATED"/>
    <property type="match status" value="1"/>
</dbReference>
<gene>
    <name evidence="4" type="ORF">RJ640_025530</name>
</gene>
<dbReference type="Gene3D" id="1.10.20.10">
    <property type="entry name" value="Histone, subunit A"/>
    <property type="match status" value="2"/>
</dbReference>
<organism evidence="4 5">
    <name type="scientific">Escallonia rubra</name>
    <dbReference type="NCBI Taxonomy" id="112253"/>
    <lineage>
        <taxon>Eukaryota</taxon>
        <taxon>Viridiplantae</taxon>
        <taxon>Streptophyta</taxon>
        <taxon>Embryophyta</taxon>
        <taxon>Tracheophyta</taxon>
        <taxon>Spermatophyta</taxon>
        <taxon>Magnoliopsida</taxon>
        <taxon>eudicotyledons</taxon>
        <taxon>Gunneridae</taxon>
        <taxon>Pentapetalae</taxon>
        <taxon>asterids</taxon>
        <taxon>campanulids</taxon>
        <taxon>Escalloniales</taxon>
        <taxon>Escalloniaceae</taxon>
        <taxon>Escallonia</taxon>
    </lineage>
</organism>
<evidence type="ECO:0000256" key="2">
    <source>
        <dbReference type="ARBA" id="ARBA00022990"/>
    </source>
</evidence>
<dbReference type="SUPFAM" id="SSF47113">
    <property type="entry name" value="Histone-fold"/>
    <property type="match status" value="2"/>
</dbReference>
<dbReference type="InterPro" id="IPR036047">
    <property type="entry name" value="F-box-like_dom_sf"/>
</dbReference>
<comment type="similarity">
    <text evidence="1">Belongs to the histone H3 family.</text>
</comment>
<dbReference type="PANTHER" id="PTHR35546:SF130">
    <property type="entry name" value="EXPRESSED PROTEIN"/>
    <property type="match status" value="1"/>
</dbReference>
<dbReference type="SMART" id="SM00428">
    <property type="entry name" value="H3"/>
    <property type="match status" value="2"/>
</dbReference>
<dbReference type="GO" id="GO:0046982">
    <property type="term" value="F:protein heterodimerization activity"/>
    <property type="evidence" value="ECO:0007669"/>
    <property type="project" value="InterPro"/>
</dbReference>
<dbReference type="Pfam" id="PF00125">
    <property type="entry name" value="Histone"/>
    <property type="match status" value="2"/>
</dbReference>
<accession>A0AA88SL39</accession>
<evidence type="ECO:0000256" key="1">
    <source>
        <dbReference type="ARBA" id="ARBA00010343"/>
    </source>
</evidence>
<dbReference type="Pfam" id="PF00646">
    <property type="entry name" value="F-box"/>
    <property type="match status" value="1"/>
</dbReference>
<dbReference type="InterPro" id="IPR009072">
    <property type="entry name" value="Histone-fold"/>
</dbReference>
<feature type="domain" description="F-box" evidence="3">
    <location>
        <begin position="54"/>
        <end position="92"/>
    </location>
</feature>
<comment type="caution">
    <text evidence="4">The sequence shown here is derived from an EMBL/GenBank/DDBJ whole genome shotgun (WGS) entry which is preliminary data.</text>
</comment>
<name>A0AA88SL39_9ASTE</name>
<dbReference type="AlphaFoldDB" id="A0AA88SL39"/>
<evidence type="ECO:0000259" key="3">
    <source>
        <dbReference type="SMART" id="SM00256"/>
    </source>
</evidence>
<dbReference type="SMART" id="SM00256">
    <property type="entry name" value="FBOX"/>
    <property type="match status" value="1"/>
</dbReference>
<dbReference type="SUPFAM" id="SSF81383">
    <property type="entry name" value="F-box domain"/>
    <property type="match status" value="1"/>
</dbReference>
<dbReference type="InterPro" id="IPR055290">
    <property type="entry name" value="At3g26010-like"/>
</dbReference>
<proteinExistence type="inferred from homology"/>
<keyword evidence="2" id="KW-0007">Acetylation</keyword>
<evidence type="ECO:0000313" key="4">
    <source>
        <dbReference type="EMBL" id="KAK2993520.1"/>
    </source>
</evidence>
<keyword evidence="5" id="KW-1185">Reference proteome</keyword>
<dbReference type="InterPro" id="IPR000164">
    <property type="entry name" value="Histone_H3/CENP-A"/>
</dbReference>
<dbReference type="GO" id="GO:0030527">
    <property type="term" value="F:structural constituent of chromatin"/>
    <property type="evidence" value="ECO:0007669"/>
    <property type="project" value="InterPro"/>
</dbReference>
<dbReference type="Gene3D" id="1.20.1280.50">
    <property type="match status" value="1"/>
</dbReference>
<dbReference type="InterPro" id="IPR001810">
    <property type="entry name" value="F-box_dom"/>
</dbReference>
<dbReference type="GO" id="GO:0000786">
    <property type="term" value="C:nucleosome"/>
    <property type="evidence" value="ECO:0007669"/>
    <property type="project" value="InterPro"/>
</dbReference>
<reference evidence="4" key="1">
    <citation type="submission" date="2022-12" db="EMBL/GenBank/DDBJ databases">
        <title>Draft genome assemblies for two species of Escallonia (Escalloniales).</title>
        <authorList>
            <person name="Chanderbali A."/>
            <person name="Dervinis C."/>
            <person name="Anghel I."/>
            <person name="Soltis D."/>
            <person name="Soltis P."/>
            <person name="Zapata F."/>
        </authorList>
    </citation>
    <scope>NUCLEOTIDE SEQUENCE</scope>
    <source>
        <strain evidence="4">UCBG92.1500</strain>
        <tissue evidence="4">Leaf</tissue>
    </source>
</reference>
<dbReference type="PRINTS" id="PR00622">
    <property type="entry name" value="HISTONEH3"/>
</dbReference>
<protein>
    <recommendedName>
        <fullName evidence="3">F-box domain-containing protein</fullName>
    </recommendedName>
</protein>
<dbReference type="EMBL" id="JAVXUO010000306">
    <property type="protein sequence ID" value="KAK2993520.1"/>
    <property type="molecule type" value="Genomic_DNA"/>
</dbReference>
<dbReference type="GO" id="GO:0003677">
    <property type="term" value="F:DNA binding"/>
    <property type="evidence" value="ECO:0007669"/>
    <property type="project" value="InterPro"/>
</dbReference>